<dbReference type="Proteomes" id="UP000290253">
    <property type="component" value="Unassembled WGS sequence"/>
</dbReference>
<dbReference type="InterPro" id="IPR014710">
    <property type="entry name" value="RmlC-like_jellyroll"/>
</dbReference>
<sequence length="111" mass="12595">MPEAPLKIGLQAAAQRLEEIDSAFVILFQRGDFSAELYAPKEVDLQQPHEQDEVYIVASGSGIFLRGEERVSFERGDFLFVPAGVVHRFEQFTNDFSTWVLFFGPKIAQEQ</sequence>
<proteinExistence type="predicted"/>
<evidence type="ECO:0000259" key="1">
    <source>
        <dbReference type="Pfam" id="PF07883"/>
    </source>
</evidence>
<dbReference type="Pfam" id="PF07883">
    <property type="entry name" value="Cupin_2"/>
    <property type="match status" value="1"/>
</dbReference>
<protein>
    <submittedName>
        <fullName evidence="2">Cupin domain-containing protein</fullName>
    </submittedName>
</protein>
<feature type="domain" description="Cupin type-2" evidence="1">
    <location>
        <begin position="38"/>
        <end position="90"/>
    </location>
</feature>
<dbReference type="SUPFAM" id="SSF51182">
    <property type="entry name" value="RmlC-like cupins"/>
    <property type="match status" value="1"/>
</dbReference>
<comment type="caution">
    <text evidence="2">The sequence shown here is derived from an EMBL/GenBank/DDBJ whole genome shotgun (WGS) entry which is preliminary data.</text>
</comment>
<keyword evidence="3" id="KW-1185">Reference proteome</keyword>
<dbReference type="OrthoDB" id="2620172at2"/>
<accession>A0A4Q1S8D7</accession>
<dbReference type="Gene3D" id="2.60.120.10">
    <property type="entry name" value="Jelly Rolls"/>
    <property type="match status" value="1"/>
</dbReference>
<evidence type="ECO:0000313" key="2">
    <source>
        <dbReference type="EMBL" id="RXS93252.1"/>
    </source>
</evidence>
<dbReference type="AlphaFoldDB" id="A0A4Q1S8D7"/>
<name>A0A4Q1S8D7_9BACT</name>
<dbReference type="EMBL" id="SDMK01000005">
    <property type="protein sequence ID" value="RXS93252.1"/>
    <property type="molecule type" value="Genomic_DNA"/>
</dbReference>
<dbReference type="RefSeq" id="WP_129209794.1">
    <property type="nucleotide sequence ID" value="NZ_BMGU01000002.1"/>
</dbReference>
<reference evidence="2 3" key="1">
    <citation type="journal article" date="2016" name="Int. J. Syst. Evol. Microbiol.">
        <title>Acidipila dinghuensis sp. nov., an acidobacterium isolated from forest soil.</title>
        <authorList>
            <person name="Jiang Y.W."/>
            <person name="Wang J."/>
            <person name="Chen M.H."/>
            <person name="Lv Y.Y."/>
            <person name="Qiu L.H."/>
        </authorList>
    </citation>
    <scope>NUCLEOTIDE SEQUENCE [LARGE SCALE GENOMIC DNA]</scope>
    <source>
        <strain evidence="2 3">DHOF10</strain>
    </source>
</reference>
<organism evidence="2 3">
    <name type="scientific">Silvibacterium dinghuense</name>
    <dbReference type="NCBI Taxonomy" id="1560006"/>
    <lineage>
        <taxon>Bacteria</taxon>
        <taxon>Pseudomonadati</taxon>
        <taxon>Acidobacteriota</taxon>
        <taxon>Terriglobia</taxon>
        <taxon>Terriglobales</taxon>
        <taxon>Acidobacteriaceae</taxon>
        <taxon>Silvibacterium</taxon>
    </lineage>
</organism>
<gene>
    <name evidence="2" type="ORF">ESZ00_17975</name>
</gene>
<dbReference type="InterPro" id="IPR011051">
    <property type="entry name" value="RmlC_Cupin_sf"/>
</dbReference>
<dbReference type="InterPro" id="IPR013096">
    <property type="entry name" value="Cupin_2"/>
</dbReference>
<evidence type="ECO:0000313" key="3">
    <source>
        <dbReference type="Proteomes" id="UP000290253"/>
    </source>
</evidence>